<dbReference type="EMBL" id="FOTC01000001">
    <property type="protein sequence ID" value="SFK65927.1"/>
    <property type="molecule type" value="Genomic_DNA"/>
</dbReference>
<keyword evidence="2" id="KW-1185">Reference proteome</keyword>
<name>A0A1I4BCT7_9EURY</name>
<dbReference type="SUPFAM" id="SSF48371">
    <property type="entry name" value="ARM repeat"/>
    <property type="match status" value="1"/>
</dbReference>
<dbReference type="InterPro" id="IPR011989">
    <property type="entry name" value="ARM-like"/>
</dbReference>
<dbReference type="AlphaFoldDB" id="A0A1I4BCT7"/>
<proteinExistence type="predicted"/>
<evidence type="ECO:0000313" key="1">
    <source>
        <dbReference type="EMBL" id="SFK65927.1"/>
    </source>
</evidence>
<dbReference type="Proteomes" id="UP000199607">
    <property type="component" value="Unassembled WGS sequence"/>
</dbReference>
<organism evidence="1 2">
    <name type="scientific">Halogranum rubrum</name>
    <dbReference type="NCBI Taxonomy" id="553466"/>
    <lineage>
        <taxon>Archaea</taxon>
        <taxon>Methanobacteriati</taxon>
        <taxon>Methanobacteriota</taxon>
        <taxon>Stenosarchaea group</taxon>
        <taxon>Halobacteria</taxon>
        <taxon>Halobacteriales</taxon>
        <taxon>Haloferacaceae</taxon>
    </lineage>
</organism>
<evidence type="ECO:0000313" key="2">
    <source>
        <dbReference type="Proteomes" id="UP000199607"/>
    </source>
</evidence>
<gene>
    <name evidence="1" type="ORF">SAMN04487950_0439</name>
</gene>
<accession>A0A1I4BCT7</accession>
<sequence>MDPTPETLLAAVDSGDSNQVNRAVDTVKGLDPRERATLLSACFESCRELYDVSDGYQRQSVVRFLDALNPRLHLGNAYGSVEQRTLDTPIGDATSDYRDALVGVYLRAIQDDDGRVRLAASRGLSHLATEYEICGEDAHVEALYSSLDELAADYSGTHRKHLVEARDQVGMHLDDAENDLQSIMQRFADEMHARDE</sequence>
<dbReference type="InterPro" id="IPR016024">
    <property type="entry name" value="ARM-type_fold"/>
</dbReference>
<dbReference type="Gene3D" id="1.25.10.10">
    <property type="entry name" value="Leucine-rich Repeat Variant"/>
    <property type="match status" value="1"/>
</dbReference>
<dbReference type="RefSeq" id="WP_089865144.1">
    <property type="nucleotide sequence ID" value="NZ_FOTC01000001.1"/>
</dbReference>
<evidence type="ECO:0008006" key="3">
    <source>
        <dbReference type="Google" id="ProtNLM"/>
    </source>
</evidence>
<protein>
    <recommendedName>
        <fullName evidence="3">HEAT repeat-containing protein</fullName>
    </recommendedName>
</protein>
<reference evidence="2" key="1">
    <citation type="submission" date="2016-10" db="EMBL/GenBank/DDBJ databases">
        <authorList>
            <person name="Varghese N."/>
            <person name="Submissions S."/>
        </authorList>
    </citation>
    <scope>NUCLEOTIDE SEQUENCE [LARGE SCALE GENOMIC DNA]</scope>
    <source>
        <strain evidence="2">CGMCC 1.7738</strain>
    </source>
</reference>